<dbReference type="OrthoDB" id="534815at2759"/>
<name>A0A9P1IWX1_9PELO</name>
<sequence>MCEFCEFSNVDLRWKAFLSAKGSRKLDFSTIGMYCEDDLMQLVLKDIISVAAPLSEFEQDGEFFLSIVVVLQLSKKPQEIIEETYEKVEKVGGDQNCIPIFKNYKKPAGGDSAFSNAAFDTKDKIAQSRISQFFSIRLILSEFSDAISNIFKIFWISNILANTCIWFDFVPERILQVEWISKGRVKGEIFGEYKDSNIS</sequence>
<reference evidence="1" key="1">
    <citation type="submission" date="2022-11" db="EMBL/GenBank/DDBJ databases">
        <authorList>
            <person name="Kikuchi T."/>
        </authorList>
    </citation>
    <scope>NUCLEOTIDE SEQUENCE</scope>
    <source>
        <strain evidence="1">PS1010</strain>
    </source>
</reference>
<accession>A0A9P1IWX1</accession>
<evidence type="ECO:0000313" key="1">
    <source>
        <dbReference type="EMBL" id="CAI5453798.1"/>
    </source>
</evidence>
<protein>
    <submittedName>
        <fullName evidence="1">Uncharacterized protein</fullName>
    </submittedName>
</protein>
<dbReference type="EMBL" id="CANHGI010000005">
    <property type="protein sequence ID" value="CAI5453798.1"/>
    <property type="molecule type" value="Genomic_DNA"/>
</dbReference>
<gene>
    <name evidence="1" type="ORF">CAMP_LOCUS16435</name>
</gene>
<proteinExistence type="predicted"/>
<organism evidence="1 2">
    <name type="scientific">Caenorhabditis angaria</name>
    <dbReference type="NCBI Taxonomy" id="860376"/>
    <lineage>
        <taxon>Eukaryota</taxon>
        <taxon>Metazoa</taxon>
        <taxon>Ecdysozoa</taxon>
        <taxon>Nematoda</taxon>
        <taxon>Chromadorea</taxon>
        <taxon>Rhabditida</taxon>
        <taxon>Rhabditina</taxon>
        <taxon>Rhabditomorpha</taxon>
        <taxon>Rhabditoidea</taxon>
        <taxon>Rhabditidae</taxon>
        <taxon>Peloderinae</taxon>
        <taxon>Caenorhabditis</taxon>
    </lineage>
</organism>
<dbReference type="AlphaFoldDB" id="A0A9P1IWX1"/>
<evidence type="ECO:0000313" key="2">
    <source>
        <dbReference type="Proteomes" id="UP001152747"/>
    </source>
</evidence>
<dbReference type="Proteomes" id="UP001152747">
    <property type="component" value="Unassembled WGS sequence"/>
</dbReference>
<keyword evidence="2" id="KW-1185">Reference proteome</keyword>
<comment type="caution">
    <text evidence="1">The sequence shown here is derived from an EMBL/GenBank/DDBJ whole genome shotgun (WGS) entry which is preliminary data.</text>
</comment>